<name>A0ABD2MKG0_9CUCU</name>
<feature type="transmembrane region" description="Helical" evidence="1">
    <location>
        <begin position="27"/>
        <end position="45"/>
    </location>
</feature>
<evidence type="ECO:0000313" key="2">
    <source>
        <dbReference type="EMBL" id="KAL3266824.1"/>
    </source>
</evidence>
<dbReference type="Proteomes" id="UP001516400">
    <property type="component" value="Unassembled WGS sequence"/>
</dbReference>
<keyword evidence="3" id="KW-1185">Reference proteome</keyword>
<proteinExistence type="predicted"/>
<accession>A0ABD2MKG0</accession>
<keyword evidence="1" id="KW-1133">Transmembrane helix</keyword>
<feature type="transmembrane region" description="Helical" evidence="1">
    <location>
        <begin position="66"/>
        <end position="88"/>
    </location>
</feature>
<sequence length="91" mass="10597">MKVREMAVLVHIEVVVAFFGGEHTKLVLSRSLYFFVFVIFLNRGIPVRKQKETSCMAKRLRRLNRNLINIMATVILQLEQFISGLRIFGMI</sequence>
<reference evidence="2 3" key="1">
    <citation type="journal article" date="2021" name="BMC Biol.">
        <title>Horizontally acquired antibacterial genes associated with adaptive radiation of ladybird beetles.</title>
        <authorList>
            <person name="Li H.S."/>
            <person name="Tang X.F."/>
            <person name="Huang Y.H."/>
            <person name="Xu Z.Y."/>
            <person name="Chen M.L."/>
            <person name="Du X.Y."/>
            <person name="Qiu B.Y."/>
            <person name="Chen P.T."/>
            <person name="Zhang W."/>
            <person name="Slipinski A."/>
            <person name="Escalona H.E."/>
            <person name="Waterhouse R.M."/>
            <person name="Zwick A."/>
            <person name="Pang H."/>
        </authorList>
    </citation>
    <scope>NUCLEOTIDE SEQUENCE [LARGE SCALE GENOMIC DNA]</scope>
    <source>
        <strain evidence="2">SYSU2018</strain>
    </source>
</reference>
<dbReference type="EMBL" id="JABFTP020000001">
    <property type="protein sequence ID" value="KAL3266824.1"/>
    <property type="molecule type" value="Genomic_DNA"/>
</dbReference>
<dbReference type="AlphaFoldDB" id="A0ABD2MKG0"/>
<protein>
    <submittedName>
        <fullName evidence="2">Uncharacterized protein</fullName>
    </submittedName>
</protein>
<organism evidence="2 3">
    <name type="scientific">Cryptolaemus montrouzieri</name>
    <dbReference type="NCBI Taxonomy" id="559131"/>
    <lineage>
        <taxon>Eukaryota</taxon>
        <taxon>Metazoa</taxon>
        <taxon>Ecdysozoa</taxon>
        <taxon>Arthropoda</taxon>
        <taxon>Hexapoda</taxon>
        <taxon>Insecta</taxon>
        <taxon>Pterygota</taxon>
        <taxon>Neoptera</taxon>
        <taxon>Endopterygota</taxon>
        <taxon>Coleoptera</taxon>
        <taxon>Polyphaga</taxon>
        <taxon>Cucujiformia</taxon>
        <taxon>Coccinelloidea</taxon>
        <taxon>Coccinellidae</taxon>
        <taxon>Scymninae</taxon>
        <taxon>Scymnini</taxon>
        <taxon>Cryptolaemus</taxon>
    </lineage>
</organism>
<feature type="non-terminal residue" evidence="2">
    <location>
        <position position="91"/>
    </location>
</feature>
<evidence type="ECO:0000313" key="3">
    <source>
        <dbReference type="Proteomes" id="UP001516400"/>
    </source>
</evidence>
<evidence type="ECO:0000256" key="1">
    <source>
        <dbReference type="SAM" id="Phobius"/>
    </source>
</evidence>
<keyword evidence="1" id="KW-0812">Transmembrane</keyword>
<gene>
    <name evidence="2" type="ORF">HHI36_010977</name>
</gene>
<comment type="caution">
    <text evidence="2">The sequence shown here is derived from an EMBL/GenBank/DDBJ whole genome shotgun (WGS) entry which is preliminary data.</text>
</comment>
<keyword evidence="1" id="KW-0472">Membrane</keyword>